<dbReference type="Gene3D" id="3.10.180.10">
    <property type="entry name" value="2,3-Dihydroxybiphenyl 1,2-Dioxygenase, domain 1"/>
    <property type="match status" value="1"/>
</dbReference>
<protein>
    <submittedName>
        <fullName evidence="2">Unannotated protein</fullName>
    </submittedName>
</protein>
<name>A0A6J7K8G3_9ZZZZ</name>
<dbReference type="Pfam" id="PF00903">
    <property type="entry name" value="Glyoxalase"/>
    <property type="match status" value="1"/>
</dbReference>
<evidence type="ECO:0000259" key="1">
    <source>
        <dbReference type="PROSITE" id="PS51819"/>
    </source>
</evidence>
<dbReference type="InterPro" id="IPR029068">
    <property type="entry name" value="Glyas_Bleomycin-R_OHBP_Dase"/>
</dbReference>
<organism evidence="2">
    <name type="scientific">freshwater metagenome</name>
    <dbReference type="NCBI Taxonomy" id="449393"/>
    <lineage>
        <taxon>unclassified sequences</taxon>
        <taxon>metagenomes</taxon>
        <taxon>ecological metagenomes</taxon>
    </lineage>
</organism>
<dbReference type="SUPFAM" id="SSF54593">
    <property type="entry name" value="Glyoxalase/Bleomycin resistance protein/Dihydroxybiphenyl dioxygenase"/>
    <property type="match status" value="1"/>
</dbReference>
<dbReference type="InterPro" id="IPR037523">
    <property type="entry name" value="VOC_core"/>
</dbReference>
<gene>
    <name evidence="2" type="ORF">UFOPK3564_03550</name>
</gene>
<dbReference type="AlphaFoldDB" id="A0A6J7K8G3"/>
<evidence type="ECO:0000313" key="2">
    <source>
        <dbReference type="EMBL" id="CAB4952086.1"/>
    </source>
</evidence>
<dbReference type="InterPro" id="IPR004360">
    <property type="entry name" value="Glyas_Fos-R_dOase_dom"/>
</dbReference>
<proteinExistence type="predicted"/>
<dbReference type="EMBL" id="CAFBMK010000355">
    <property type="protein sequence ID" value="CAB4952086.1"/>
    <property type="molecule type" value="Genomic_DNA"/>
</dbReference>
<feature type="domain" description="VOC" evidence="1">
    <location>
        <begin position="1"/>
        <end position="88"/>
    </location>
</feature>
<dbReference type="PROSITE" id="PS51819">
    <property type="entry name" value="VOC"/>
    <property type="match status" value="1"/>
</dbReference>
<accession>A0A6J7K8G3</accession>
<sequence length="104" mass="11136">MFREFGTAEHPGIVFFLGGGLLELSGSSDAGTTAATRLLLQVRDVRAETARLEEAGVPVLEAPEHRPWGLLEATVTDPDGLRLVLEQIPEDHPQRRTGAPPVGA</sequence>
<reference evidence="2" key="1">
    <citation type="submission" date="2020-05" db="EMBL/GenBank/DDBJ databases">
        <authorList>
            <person name="Chiriac C."/>
            <person name="Salcher M."/>
            <person name="Ghai R."/>
            <person name="Kavagutti S V."/>
        </authorList>
    </citation>
    <scope>NUCLEOTIDE SEQUENCE</scope>
</reference>